<evidence type="ECO:0000313" key="6">
    <source>
        <dbReference type="Proteomes" id="UP001549320"/>
    </source>
</evidence>
<evidence type="ECO:0000256" key="3">
    <source>
        <dbReference type="SAM" id="SignalP"/>
    </source>
</evidence>
<keyword evidence="6" id="KW-1185">Reference proteome</keyword>
<protein>
    <submittedName>
        <fullName evidence="5">Uncharacterized protein YcfJ</fullName>
    </submittedName>
</protein>
<dbReference type="InterPro" id="IPR051407">
    <property type="entry name" value="Bact_OM_lipoprot/Surf_antigen"/>
</dbReference>
<gene>
    <name evidence="5" type="ORF">ABIE13_002221</name>
</gene>
<evidence type="ECO:0000313" key="5">
    <source>
        <dbReference type="EMBL" id="MET4577110.1"/>
    </source>
</evidence>
<comment type="caution">
    <text evidence="5">The sequence shown here is derived from an EMBL/GenBank/DDBJ whole genome shotgun (WGS) entry which is preliminary data.</text>
</comment>
<keyword evidence="3" id="KW-0732">Signal</keyword>
<proteinExistence type="predicted"/>
<reference evidence="5 6" key="1">
    <citation type="submission" date="2024-06" db="EMBL/GenBank/DDBJ databases">
        <title>Sorghum-associated microbial communities from plants grown in Nebraska, USA.</title>
        <authorList>
            <person name="Schachtman D."/>
        </authorList>
    </citation>
    <scope>NUCLEOTIDE SEQUENCE [LARGE SCALE GENOMIC DNA]</scope>
    <source>
        <strain evidence="5 6">2709</strain>
    </source>
</reference>
<feature type="domain" description="Glycine zipper 2TM" evidence="4">
    <location>
        <begin position="59"/>
        <end position="98"/>
    </location>
</feature>
<organism evidence="5 6">
    <name type="scientific">Ottowia thiooxydans</name>
    <dbReference type="NCBI Taxonomy" id="219182"/>
    <lineage>
        <taxon>Bacteria</taxon>
        <taxon>Pseudomonadati</taxon>
        <taxon>Pseudomonadota</taxon>
        <taxon>Betaproteobacteria</taxon>
        <taxon>Burkholderiales</taxon>
        <taxon>Comamonadaceae</taxon>
        <taxon>Ottowia</taxon>
    </lineage>
</organism>
<dbReference type="PANTHER" id="PTHR35603:SF2">
    <property type="entry name" value="OUTER MEMBRANE LIPOPROTEIN"/>
    <property type="match status" value="1"/>
</dbReference>
<feature type="chain" id="PRO_5046711028" evidence="3">
    <location>
        <begin position="26"/>
        <end position="262"/>
    </location>
</feature>
<dbReference type="Pfam" id="PF05433">
    <property type="entry name" value="Rick_17kDa_Anti"/>
    <property type="match status" value="1"/>
</dbReference>
<name>A0ABV2Q8Z3_9BURK</name>
<evidence type="ECO:0000256" key="2">
    <source>
        <dbReference type="ARBA" id="ARBA00023136"/>
    </source>
</evidence>
<accession>A0ABV2Q8Z3</accession>
<dbReference type="EMBL" id="JBEPSH010000004">
    <property type="protein sequence ID" value="MET4577110.1"/>
    <property type="molecule type" value="Genomic_DNA"/>
</dbReference>
<evidence type="ECO:0000259" key="4">
    <source>
        <dbReference type="Pfam" id="PF05433"/>
    </source>
</evidence>
<dbReference type="InterPro" id="IPR008816">
    <property type="entry name" value="Gly_zipper_2TM_dom"/>
</dbReference>
<evidence type="ECO:0000256" key="1">
    <source>
        <dbReference type="ARBA" id="ARBA00004370"/>
    </source>
</evidence>
<feature type="signal peptide" evidence="3">
    <location>
        <begin position="1"/>
        <end position="25"/>
    </location>
</feature>
<keyword evidence="2" id="KW-0472">Membrane</keyword>
<dbReference type="PANTHER" id="PTHR35603">
    <property type="match status" value="1"/>
</dbReference>
<dbReference type="Proteomes" id="UP001549320">
    <property type="component" value="Unassembled WGS sequence"/>
</dbReference>
<comment type="subcellular location">
    <subcellularLocation>
        <location evidence="1">Membrane</location>
    </subcellularLocation>
</comment>
<sequence>MTSFGMTSKFLAIASMACVAVTANAQSMVNARVISSAPVWEAVPVQGCAPGYSAPSGVGAVLGAVIGGVIGNSFGGGDGRALATAAGVLGGAALGNTAESQQRYAGCATRYENRVTAYDVSYELGGQRYQTRMANDPGGWVQVPAPDNTYGRYDPPPVQTYPVAPQPSPGTYPLPQGYPAPYPATGVVTAPVYQQPYPQAYPQPYPQPYPVAQPQVIYVPAPAPVYVPAPVYSNPVGVTLSVGRGWGGHRSWGSSVGFGIGF</sequence>